<evidence type="ECO:0000313" key="1">
    <source>
        <dbReference type="EMBL" id="MTU70167.1"/>
    </source>
</evidence>
<dbReference type="AlphaFoldDB" id="A0AA43W435"/>
<evidence type="ECO:0000313" key="2">
    <source>
        <dbReference type="Proteomes" id="UP000448908"/>
    </source>
</evidence>
<name>A0AA43W435_9BACT</name>
<gene>
    <name evidence="1" type="ORF">GMD92_14110</name>
</gene>
<dbReference type="EMBL" id="WNDA01000023">
    <property type="protein sequence ID" value="MTU70167.1"/>
    <property type="molecule type" value="Genomic_DNA"/>
</dbReference>
<dbReference type="RefSeq" id="WP_155152422.1">
    <property type="nucleotide sequence ID" value="NZ_WNCS01000020.1"/>
</dbReference>
<protein>
    <submittedName>
        <fullName evidence="1">Uncharacterized protein</fullName>
    </submittedName>
</protein>
<dbReference type="Proteomes" id="UP000448908">
    <property type="component" value="Unassembled WGS sequence"/>
</dbReference>
<accession>A0AA43W435</accession>
<comment type="caution">
    <text evidence="1">The sequence shown here is derived from an EMBL/GenBank/DDBJ whole genome shotgun (WGS) entry which is preliminary data.</text>
</comment>
<organism evidence="1 2">
    <name type="scientific">Parabacteroides merdae</name>
    <dbReference type="NCBI Taxonomy" id="46503"/>
    <lineage>
        <taxon>Bacteria</taxon>
        <taxon>Pseudomonadati</taxon>
        <taxon>Bacteroidota</taxon>
        <taxon>Bacteroidia</taxon>
        <taxon>Bacteroidales</taxon>
        <taxon>Tannerellaceae</taxon>
        <taxon>Parabacteroides</taxon>
    </lineage>
</organism>
<reference evidence="1 2" key="1">
    <citation type="journal article" date="2019" name="Nat. Med.">
        <title>A library of human gut bacterial isolates paired with longitudinal multiomics data enables mechanistic microbiome research.</title>
        <authorList>
            <person name="Poyet M."/>
            <person name="Groussin M."/>
            <person name="Gibbons S.M."/>
            <person name="Avila-Pacheco J."/>
            <person name="Jiang X."/>
            <person name="Kearney S.M."/>
            <person name="Perrotta A.R."/>
            <person name="Berdy B."/>
            <person name="Zhao S."/>
            <person name="Lieberman T.D."/>
            <person name="Swanson P.K."/>
            <person name="Smith M."/>
            <person name="Roesemann S."/>
            <person name="Alexander J.E."/>
            <person name="Rich S.A."/>
            <person name="Livny J."/>
            <person name="Vlamakis H."/>
            <person name="Clish C."/>
            <person name="Bullock K."/>
            <person name="Deik A."/>
            <person name="Scott J."/>
            <person name="Pierce K.A."/>
            <person name="Xavier R.J."/>
            <person name="Alm E.J."/>
        </authorList>
    </citation>
    <scope>NUCLEOTIDE SEQUENCE [LARGE SCALE GENOMIC DNA]</scope>
    <source>
        <strain evidence="1 2">BIOML-A16</strain>
    </source>
</reference>
<sequence length="69" mass="8170">MILNIVKNGLNNSEIARHVKNVFDRAEVNIKKDYTVSVDIQVTDENGLYSLEALKELEYHFRDYDIRIW</sequence>
<proteinExistence type="predicted"/>